<dbReference type="InterPro" id="IPR014030">
    <property type="entry name" value="Ketoacyl_synth_N"/>
</dbReference>
<proteinExistence type="inferred from homology"/>
<sequence>MASPHSSDRPSRRRIGVYGIGVVAPGGRNVAALEALLQRGATALGPSAKPELGYGLFAVGDPDFSFDDYAGWIAERHGDAYVTRMQAKMADNVQFAVGATIQALRCDPNLEALVREADEGCHVYVGSGVGELPESYRAAASLERATREWNHFWAQAEHCAARRQFETDGKHPDGPPPPVDPTTLPVDSEARLSALTAWDAYWSRYSQPLRAFLERFAAIERLDADDENQEKAHMSAMRKRLRAHRALVDEFGCPPPPWTAVSPNLIWNIQNGPAAQITMLLDVHGAAWAPVGACSTFGVALKCGRDAILRGEAKMAIVGTTDPRPDPALVAAFHQARVMPGIPDVNLPFTSLRGTHVSGGACVWIIGDADYCEARELRPIGGYVESIALSSDAEHIITPSQSGPKRAISRAYAEAGIEPLDVAVIDLHATGTPGDLNELALIDEYVTDRTRITARKGQLGHGMANSGGWELTELALSLSRGTAYPTGVTGPDLHPRVQRKSSIVMAETPLEGEIGVKLMLGIGGITACIVLRGARHSAT</sequence>
<protein>
    <submittedName>
        <fullName evidence="5">Beta-ketoacyl synthase</fullName>
    </submittedName>
</protein>
<evidence type="ECO:0000259" key="4">
    <source>
        <dbReference type="PROSITE" id="PS52004"/>
    </source>
</evidence>
<evidence type="ECO:0000313" key="6">
    <source>
        <dbReference type="Proteomes" id="UP001370348"/>
    </source>
</evidence>
<keyword evidence="2 3" id="KW-0808">Transferase</keyword>
<accession>A0ABZ2M2N3</accession>
<dbReference type="Proteomes" id="UP001370348">
    <property type="component" value="Chromosome"/>
</dbReference>
<keyword evidence="6" id="KW-1185">Reference proteome</keyword>
<dbReference type="SMART" id="SM00825">
    <property type="entry name" value="PKS_KS"/>
    <property type="match status" value="1"/>
</dbReference>
<evidence type="ECO:0000256" key="3">
    <source>
        <dbReference type="RuleBase" id="RU003694"/>
    </source>
</evidence>
<dbReference type="InterPro" id="IPR014031">
    <property type="entry name" value="Ketoacyl_synth_C"/>
</dbReference>
<evidence type="ECO:0000256" key="2">
    <source>
        <dbReference type="ARBA" id="ARBA00022679"/>
    </source>
</evidence>
<dbReference type="PANTHER" id="PTHR11712">
    <property type="entry name" value="POLYKETIDE SYNTHASE-RELATED"/>
    <property type="match status" value="1"/>
</dbReference>
<dbReference type="Pfam" id="PF00109">
    <property type="entry name" value="ketoacyl-synt"/>
    <property type="match status" value="1"/>
</dbReference>
<dbReference type="InterPro" id="IPR016039">
    <property type="entry name" value="Thiolase-like"/>
</dbReference>
<dbReference type="Pfam" id="PF02801">
    <property type="entry name" value="Ketoacyl-synt_C"/>
    <property type="match status" value="1"/>
</dbReference>
<evidence type="ECO:0000313" key="5">
    <source>
        <dbReference type="EMBL" id="WXB17343.1"/>
    </source>
</evidence>
<dbReference type="EMBL" id="CP089984">
    <property type="protein sequence ID" value="WXB17343.1"/>
    <property type="molecule type" value="Genomic_DNA"/>
</dbReference>
<feature type="domain" description="Ketosynthase family 3 (KS3)" evidence="4">
    <location>
        <begin position="12"/>
        <end position="533"/>
    </location>
</feature>
<dbReference type="Gene3D" id="3.40.47.10">
    <property type="match status" value="2"/>
</dbReference>
<dbReference type="PANTHER" id="PTHR11712:SF336">
    <property type="entry name" value="3-OXOACYL-[ACYL-CARRIER-PROTEIN] SYNTHASE, MITOCHONDRIAL"/>
    <property type="match status" value="1"/>
</dbReference>
<evidence type="ECO:0000256" key="1">
    <source>
        <dbReference type="ARBA" id="ARBA00008467"/>
    </source>
</evidence>
<dbReference type="InterPro" id="IPR020841">
    <property type="entry name" value="PKS_Beta-ketoAc_synthase_dom"/>
</dbReference>
<dbReference type="SUPFAM" id="SSF53901">
    <property type="entry name" value="Thiolase-like"/>
    <property type="match status" value="2"/>
</dbReference>
<dbReference type="RefSeq" id="WP_394826973.1">
    <property type="nucleotide sequence ID" value="NZ_CP089984.1"/>
</dbReference>
<dbReference type="PROSITE" id="PS52004">
    <property type="entry name" value="KS3_2"/>
    <property type="match status" value="1"/>
</dbReference>
<organism evidence="5 6">
    <name type="scientific">Pendulispora albinea</name>
    <dbReference type="NCBI Taxonomy" id="2741071"/>
    <lineage>
        <taxon>Bacteria</taxon>
        <taxon>Pseudomonadati</taxon>
        <taxon>Myxococcota</taxon>
        <taxon>Myxococcia</taxon>
        <taxon>Myxococcales</taxon>
        <taxon>Sorangiineae</taxon>
        <taxon>Pendulisporaceae</taxon>
        <taxon>Pendulispora</taxon>
    </lineage>
</organism>
<comment type="similarity">
    <text evidence="1 3">Belongs to the thiolase-like superfamily. Beta-ketoacyl-ACP synthases family.</text>
</comment>
<gene>
    <name evidence="5" type="ORF">LZC94_08675</name>
</gene>
<reference evidence="5 6" key="1">
    <citation type="submission" date="2021-12" db="EMBL/GenBank/DDBJ databases">
        <title>Discovery of the Pendulisporaceae a myxobacterial family with distinct sporulation behavior and unique specialized metabolism.</title>
        <authorList>
            <person name="Garcia R."/>
            <person name="Popoff A."/>
            <person name="Bader C.D."/>
            <person name="Loehr J."/>
            <person name="Walesch S."/>
            <person name="Walt C."/>
            <person name="Boldt J."/>
            <person name="Bunk B."/>
            <person name="Haeckl F.J.F.P.J."/>
            <person name="Gunesch A.P."/>
            <person name="Birkelbach J."/>
            <person name="Nuebel U."/>
            <person name="Pietschmann T."/>
            <person name="Bach T."/>
            <person name="Mueller R."/>
        </authorList>
    </citation>
    <scope>NUCLEOTIDE SEQUENCE [LARGE SCALE GENOMIC DNA]</scope>
    <source>
        <strain evidence="5 6">MSr11954</strain>
    </source>
</reference>
<name>A0ABZ2M2N3_9BACT</name>
<dbReference type="InterPro" id="IPR000794">
    <property type="entry name" value="Beta-ketoacyl_synthase"/>
</dbReference>